<dbReference type="Proteomes" id="UP000593564">
    <property type="component" value="Unassembled WGS sequence"/>
</dbReference>
<name>A0A7J7GTW6_CAMSI</name>
<sequence>MSQGQSFLLAWWGNVWFVGMATAQGGAGDYTLRLRSQKIKKSPPPPPIPGRGTHHHPLVFIS</sequence>
<comment type="caution">
    <text evidence="3">The sequence shown here is derived from an EMBL/GenBank/DDBJ whole genome shotgun (WGS) entry which is preliminary data.</text>
</comment>
<evidence type="ECO:0000256" key="2">
    <source>
        <dbReference type="SAM" id="SignalP"/>
    </source>
</evidence>
<keyword evidence="2" id="KW-0732">Signal</keyword>
<reference evidence="4" key="1">
    <citation type="journal article" date="2020" name="Nat. Commun.">
        <title>Genome assembly of wild tea tree DASZ reveals pedigree and selection history of tea varieties.</title>
        <authorList>
            <person name="Zhang W."/>
            <person name="Zhang Y."/>
            <person name="Qiu H."/>
            <person name="Guo Y."/>
            <person name="Wan H."/>
            <person name="Zhang X."/>
            <person name="Scossa F."/>
            <person name="Alseekh S."/>
            <person name="Zhang Q."/>
            <person name="Wang P."/>
            <person name="Xu L."/>
            <person name="Schmidt M.H."/>
            <person name="Jia X."/>
            <person name="Li D."/>
            <person name="Zhu A."/>
            <person name="Guo F."/>
            <person name="Chen W."/>
            <person name="Ni D."/>
            <person name="Usadel B."/>
            <person name="Fernie A.R."/>
            <person name="Wen W."/>
        </authorList>
    </citation>
    <scope>NUCLEOTIDE SEQUENCE [LARGE SCALE GENOMIC DNA]</scope>
    <source>
        <strain evidence="4">cv. G240</strain>
    </source>
</reference>
<proteinExistence type="predicted"/>
<gene>
    <name evidence="3" type="ORF">HYC85_018280</name>
</gene>
<evidence type="ECO:0000313" key="4">
    <source>
        <dbReference type="Proteomes" id="UP000593564"/>
    </source>
</evidence>
<feature type="chain" id="PRO_5029536089" description="Secreted protein" evidence="2">
    <location>
        <begin position="24"/>
        <end position="62"/>
    </location>
</feature>
<evidence type="ECO:0008006" key="5">
    <source>
        <dbReference type="Google" id="ProtNLM"/>
    </source>
</evidence>
<evidence type="ECO:0000256" key="1">
    <source>
        <dbReference type="SAM" id="MobiDB-lite"/>
    </source>
</evidence>
<protein>
    <recommendedName>
        <fullName evidence="5">Secreted protein</fullName>
    </recommendedName>
</protein>
<evidence type="ECO:0000313" key="3">
    <source>
        <dbReference type="EMBL" id="KAF5944203.1"/>
    </source>
</evidence>
<reference evidence="3 4" key="2">
    <citation type="submission" date="2020-07" db="EMBL/GenBank/DDBJ databases">
        <title>Genome assembly of wild tea tree DASZ reveals pedigree and selection history of tea varieties.</title>
        <authorList>
            <person name="Zhang W."/>
        </authorList>
    </citation>
    <scope>NUCLEOTIDE SEQUENCE [LARGE SCALE GENOMIC DNA]</scope>
    <source>
        <strain evidence="4">cv. G240</strain>
        <tissue evidence="3">Leaf</tissue>
    </source>
</reference>
<accession>A0A7J7GTW6</accession>
<feature type="region of interest" description="Disordered" evidence="1">
    <location>
        <begin position="38"/>
        <end position="62"/>
    </location>
</feature>
<dbReference type="EMBL" id="JACBKZ010000008">
    <property type="protein sequence ID" value="KAF5944203.1"/>
    <property type="molecule type" value="Genomic_DNA"/>
</dbReference>
<feature type="compositionally biased region" description="Basic residues" evidence="1">
    <location>
        <begin position="52"/>
        <end position="62"/>
    </location>
</feature>
<dbReference type="AlphaFoldDB" id="A0A7J7GTW6"/>
<feature type="signal peptide" evidence="2">
    <location>
        <begin position="1"/>
        <end position="23"/>
    </location>
</feature>
<keyword evidence="4" id="KW-1185">Reference proteome</keyword>
<organism evidence="3 4">
    <name type="scientific">Camellia sinensis</name>
    <name type="common">Tea plant</name>
    <name type="synonym">Thea sinensis</name>
    <dbReference type="NCBI Taxonomy" id="4442"/>
    <lineage>
        <taxon>Eukaryota</taxon>
        <taxon>Viridiplantae</taxon>
        <taxon>Streptophyta</taxon>
        <taxon>Embryophyta</taxon>
        <taxon>Tracheophyta</taxon>
        <taxon>Spermatophyta</taxon>
        <taxon>Magnoliopsida</taxon>
        <taxon>eudicotyledons</taxon>
        <taxon>Gunneridae</taxon>
        <taxon>Pentapetalae</taxon>
        <taxon>asterids</taxon>
        <taxon>Ericales</taxon>
        <taxon>Theaceae</taxon>
        <taxon>Camellia</taxon>
    </lineage>
</organism>